<dbReference type="InterPro" id="IPR013249">
    <property type="entry name" value="RNA_pol_sigma70_r4_t2"/>
</dbReference>
<evidence type="ECO:0000256" key="4">
    <source>
        <dbReference type="ARBA" id="ARBA00023163"/>
    </source>
</evidence>
<accession>A0A6J6NTM6</accession>
<feature type="domain" description="RNA polymerase sigma factor 70 region 4 type 2" evidence="6">
    <location>
        <begin position="122"/>
        <end position="173"/>
    </location>
</feature>
<dbReference type="Gene3D" id="1.10.1740.10">
    <property type="match status" value="1"/>
</dbReference>
<organism evidence="7">
    <name type="scientific">freshwater metagenome</name>
    <dbReference type="NCBI Taxonomy" id="449393"/>
    <lineage>
        <taxon>unclassified sequences</taxon>
        <taxon>metagenomes</taxon>
        <taxon>ecological metagenomes</taxon>
    </lineage>
</organism>
<dbReference type="Pfam" id="PF08281">
    <property type="entry name" value="Sigma70_r4_2"/>
    <property type="match status" value="1"/>
</dbReference>
<dbReference type="NCBIfam" id="TIGR02937">
    <property type="entry name" value="sigma70-ECF"/>
    <property type="match status" value="1"/>
</dbReference>
<dbReference type="InterPro" id="IPR007627">
    <property type="entry name" value="RNA_pol_sigma70_r2"/>
</dbReference>
<dbReference type="Gene3D" id="1.10.10.10">
    <property type="entry name" value="Winged helix-like DNA-binding domain superfamily/Winged helix DNA-binding domain"/>
    <property type="match status" value="1"/>
</dbReference>
<evidence type="ECO:0000313" key="7">
    <source>
        <dbReference type="EMBL" id="CAB4690181.1"/>
    </source>
</evidence>
<dbReference type="InterPro" id="IPR036388">
    <property type="entry name" value="WH-like_DNA-bd_sf"/>
</dbReference>
<keyword evidence="2" id="KW-0805">Transcription regulation</keyword>
<dbReference type="SUPFAM" id="SSF88946">
    <property type="entry name" value="Sigma2 domain of RNA polymerase sigma factors"/>
    <property type="match status" value="1"/>
</dbReference>
<dbReference type="InterPro" id="IPR014284">
    <property type="entry name" value="RNA_pol_sigma-70_dom"/>
</dbReference>
<feature type="domain" description="RNA polymerase sigma-70 region 2" evidence="5">
    <location>
        <begin position="25"/>
        <end position="96"/>
    </location>
</feature>
<dbReference type="PANTHER" id="PTHR43133:SF66">
    <property type="entry name" value="ECF RNA POLYMERASE SIGMA FACTOR SIGK"/>
    <property type="match status" value="1"/>
</dbReference>
<dbReference type="SUPFAM" id="SSF88659">
    <property type="entry name" value="Sigma3 and sigma4 domains of RNA polymerase sigma factors"/>
    <property type="match status" value="1"/>
</dbReference>
<evidence type="ECO:0000259" key="6">
    <source>
        <dbReference type="Pfam" id="PF08281"/>
    </source>
</evidence>
<dbReference type="Pfam" id="PF04542">
    <property type="entry name" value="Sigma70_r2"/>
    <property type="match status" value="1"/>
</dbReference>
<dbReference type="InterPro" id="IPR039425">
    <property type="entry name" value="RNA_pol_sigma-70-like"/>
</dbReference>
<keyword evidence="3" id="KW-0731">Sigma factor</keyword>
<proteinExistence type="inferred from homology"/>
<evidence type="ECO:0000256" key="1">
    <source>
        <dbReference type="ARBA" id="ARBA00010641"/>
    </source>
</evidence>
<dbReference type="InterPro" id="IPR013324">
    <property type="entry name" value="RNA_pol_sigma_r3/r4-like"/>
</dbReference>
<evidence type="ECO:0000256" key="2">
    <source>
        <dbReference type="ARBA" id="ARBA00023015"/>
    </source>
</evidence>
<dbReference type="GO" id="GO:0016987">
    <property type="term" value="F:sigma factor activity"/>
    <property type="evidence" value="ECO:0007669"/>
    <property type="project" value="UniProtKB-KW"/>
</dbReference>
<protein>
    <submittedName>
        <fullName evidence="7">Unannotated protein</fullName>
    </submittedName>
</protein>
<dbReference type="InterPro" id="IPR013325">
    <property type="entry name" value="RNA_pol_sigma_r2"/>
</dbReference>
<evidence type="ECO:0000259" key="5">
    <source>
        <dbReference type="Pfam" id="PF04542"/>
    </source>
</evidence>
<dbReference type="GO" id="GO:0006352">
    <property type="term" value="P:DNA-templated transcription initiation"/>
    <property type="evidence" value="ECO:0007669"/>
    <property type="project" value="InterPro"/>
</dbReference>
<sequence length="188" mass="19936">MAADPTERALVARAAVGDPDAWRELYRAHAGRLLVWLQSRPTGDAAVSADDVAAEAWLTAARTVASFDGSDDQFVGWLFGVARNVGLNTYRRSDRRATVPVAGVPDRATTHDTEALAGDLSSVLTLLAPLSARERDVLVCTEVLDLDAAATARALGIASTAVRVARHRGLRRLRSLAGVAEVPSVGRI</sequence>
<name>A0A6J6NTM6_9ZZZZ</name>
<comment type="similarity">
    <text evidence="1">Belongs to the sigma-70 factor family. ECF subfamily.</text>
</comment>
<dbReference type="GO" id="GO:0003677">
    <property type="term" value="F:DNA binding"/>
    <property type="evidence" value="ECO:0007669"/>
    <property type="project" value="InterPro"/>
</dbReference>
<keyword evidence="4" id="KW-0804">Transcription</keyword>
<evidence type="ECO:0000256" key="3">
    <source>
        <dbReference type="ARBA" id="ARBA00023082"/>
    </source>
</evidence>
<dbReference type="AlphaFoldDB" id="A0A6J6NTM6"/>
<gene>
    <name evidence="7" type="ORF">UFOPK2579_00356</name>
</gene>
<dbReference type="EMBL" id="CAEZXR010000026">
    <property type="protein sequence ID" value="CAB4690181.1"/>
    <property type="molecule type" value="Genomic_DNA"/>
</dbReference>
<dbReference type="PANTHER" id="PTHR43133">
    <property type="entry name" value="RNA POLYMERASE ECF-TYPE SIGMA FACTO"/>
    <property type="match status" value="1"/>
</dbReference>
<reference evidence="7" key="1">
    <citation type="submission" date="2020-05" db="EMBL/GenBank/DDBJ databases">
        <authorList>
            <person name="Chiriac C."/>
            <person name="Salcher M."/>
            <person name="Ghai R."/>
            <person name="Kavagutti S V."/>
        </authorList>
    </citation>
    <scope>NUCLEOTIDE SEQUENCE</scope>
</reference>